<dbReference type="Proteomes" id="UP000823641">
    <property type="component" value="Unassembled WGS sequence"/>
</dbReference>
<name>A0A9D9HSQ3_9BACT</name>
<organism evidence="2 3">
    <name type="scientific">Candidatus Gallipaludibacter merdavium</name>
    <dbReference type="NCBI Taxonomy" id="2840839"/>
    <lineage>
        <taxon>Bacteria</taxon>
        <taxon>Pseudomonadati</taxon>
        <taxon>Bacteroidota</taxon>
        <taxon>Bacteroidia</taxon>
        <taxon>Bacteroidales</taxon>
        <taxon>Candidatus Gallipaludibacter</taxon>
    </lineage>
</organism>
<keyword evidence="1" id="KW-0175">Coiled coil</keyword>
<accession>A0A9D9HSQ3</accession>
<evidence type="ECO:0008006" key="4">
    <source>
        <dbReference type="Google" id="ProtNLM"/>
    </source>
</evidence>
<dbReference type="EMBL" id="JADIMG010000044">
    <property type="protein sequence ID" value="MBO8459517.1"/>
    <property type="molecule type" value="Genomic_DNA"/>
</dbReference>
<evidence type="ECO:0000313" key="3">
    <source>
        <dbReference type="Proteomes" id="UP000823641"/>
    </source>
</evidence>
<sequence length="291" mass="33813">MKKLFFPFVAIMFTITSCSQFTSKKEYDAVKAENDSLRMVQEQVEQEMNQYMSAINSVQENLETIKQSEKILTMKKMSKDLSASDIEQINKDLKDLADLLKKNKEELQTLRQRVKNSSFKISELQKTVDMLTQNLQEETNKVMQLTAELEKKNVLIDSMSIQIAEQADNIKQLEDQSEAQTSKMQEQDEALNTAWYAFGSRKELKEQNIINRKGAFAPQRVLESDFNKDYFVKIDIRNTQEIPLFSSRAKILTNHPKSSYTLEKNDKNLVLVIVDYKAFWSVSRYLVVEVD</sequence>
<protein>
    <recommendedName>
        <fullName evidence="4">Lipoprotein</fullName>
    </recommendedName>
</protein>
<evidence type="ECO:0000256" key="1">
    <source>
        <dbReference type="SAM" id="Coils"/>
    </source>
</evidence>
<evidence type="ECO:0000313" key="2">
    <source>
        <dbReference type="EMBL" id="MBO8459517.1"/>
    </source>
</evidence>
<dbReference type="AlphaFoldDB" id="A0A9D9HSQ3"/>
<gene>
    <name evidence="2" type="ORF">IAA73_04190</name>
</gene>
<comment type="caution">
    <text evidence="2">The sequence shown here is derived from an EMBL/GenBank/DDBJ whole genome shotgun (WGS) entry which is preliminary data.</text>
</comment>
<dbReference type="PROSITE" id="PS51257">
    <property type="entry name" value="PROKAR_LIPOPROTEIN"/>
    <property type="match status" value="1"/>
</dbReference>
<reference evidence="2" key="1">
    <citation type="submission" date="2020-10" db="EMBL/GenBank/DDBJ databases">
        <authorList>
            <person name="Gilroy R."/>
        </authorList>
    </citation>
    <scope>NUCLEOTIDE SEQUENCE</scope>
    <source>
        <strain evidence="2">G3-3990</strain>
    </source>
</reference>
<proteinExistence type="predicted"/>
<reference evidence="2" key="2">
    <citation type="journal article" date="2021" name="PeerJ">
        <title>Extensive microbial diversity within the chicken gut microbiome revealed by metagenomics and culture.</title>
        <authorList>
            <person name="Gilroy R."/>
            <person name="Ravi A."/>
            <person name="Getino M."/>
            <person name="Pursley I."/>
            <person name="Horton D.L."/>
            <person name="Alikhan N.F."/>
            <person name="Baker D."/>
            <person name="Gharbi K."/>
            <person name="Hall N."/>
            <person name="Watson M."/>
            <person name="Adriaenssens E.M."/>
            <person name="Foster-Nyarko E."/>
            <person name="Jarju S."/>
            <person name="Secka A."/>
            <person name="Antonio M."/>
            <person name="Oren A."/>
            <person name="Chaudhuri R.R."/>
            <person name="La Ragione R."/>
            <person name="Hildebrand F."/>
            <person name="Pallen M.J."/>
        </authorList>
    </citation>
    <scope>NUCLEOTIDE SEQUENCE</scope>
    <source>
        <strain evidence="2">G3-3990</strain>
    </source>
</reference>
<feature type="coiled-coil region" evidence="1">
    <location>
        <begin position="27"/>
        <end position="190"/>
    </location>
</feature>